<protein>
    <submittedName>
        <fullName evidence="5">Putative microtubule-associated protein futsch-like isoformx1</fullName>
    </submittedName>
</protein>
<dbReference type="GO" id="GO:0000407">
    <property type="term" value="C:phagophore assembly site"/>
    <property type="evidence" value="ECO:0007669"/>
    <property type="project" value="UniProtKB-SubCell"/>
</dbReference>
<evidence type="ECO:0000259" key="4">
    <source>
        <dbReference type="Pfam" id="PF21034"/>
    </source>
</evidence>
<feature type="region of interest" description="Disordered" evidence="2">
    <location>
        <begin position="461"/>
        <end position="505"/>
    </location>
</feature>
<evidence type="ECO:0000259" key="3">
    <source>
        <dbReference type="Pfam" id="PF12490"/>
    </source>
</evidence>
<feature type="compositionally biased region" description="Polar residues" evidence="2">
    <location>
        <begin position="638"/>
        <end position="657"/>
    </location>
</feature>
<dbReference type="Pfam" id="PF12490">
    <property type="entry name" value="BCAS3"/>
    <property type="match status" value="1"/>
</dbReference>
<proteinExistence type="evidence at transcript level"/>
<dbReference type="PANTHER" id="PTHR13268">
    <property type="entry name" value="BREAST CARCINOMA AMPLIFIED SEQUENCE 3"/>
    <property type="match status" value="1"/>
</dbReference>
<sequence>MAAEPHRRGVKPSGLVVRPQAVINDKSYIDSVVGFINDVVPQAYTQVQKSDEKEAVQWLQFACTEAYGGTEKNRNASPLLIVVGYMNGVQIWCISTNGEAQEVLSWRQGPVRVLNILPTPDSSSGNDLFASKRPLVALCDSSNPGQQFCSVSIVSLKTMDQAHNIRFKEPVREIHSNKRVMVISFQEKFCVYDAHTFKERFCISGCYPCPGPNNNPIALHSRWLAFADKTLYPVHQTRGGVTGEGAQSYTATVIHAAKTLSKGLSLFGETVASSLTGHKVPSVATKKDGQRSNLGGGCGGVGGGANNGKFPGVVSVVDVLGVSGSQFSSDEDTDAEGLLVHFQAHLGEPVAALKFDPSGTLLFTADCPGHNFHLFHLLPHPGGPAFGSVHHLYTLHRGDTTAKIQDVAFSLDSRWIAVSTLRGTTHIFPITPYGGPITRRTHTSPRVVNRLSRFHKSAGLEEIQSAPSTGRNSPVLSGSPSSSSSSSSTLEKYACGLGRTGNPRPFPSPTVVVPLSQIKQGVGFSVPSIGNPSVPRSPPARGRRVSGSASSAGEAFSIAAAFAPPRAWLVGSPSTARDKKEKNPVDSLFIMNCNGILTEYIIDPRPCTAGNKVSEDSPIELDVTAYAQWNLLRPPSSPDTKQPLGSSNPLMTTQQAPSAPVTKRSFKDVNGMNRMDGSGGDYRHQTNDDSWLSQVEIITHVGPHRRLWMGPQFSFKIINVPTNTTTPNMSVPMSQSPEKYAMLSSDVYGEDSDVQSPGFSGPVSVPMAVPSMSTYFSDNVFPPLLIEATSGSFEGPPSLLEVCGNWSDSSGASSQANSQDQLMERIADAMNESPYKERQPVRTPSGGELTCFEDAGSRCNSDVSLYHSPSQSTEHLLVFSSNQQDSM</sequence>
<accession>A0A131XU81</accession>
<evidence type="ECO:0000256" key="2">
    <source>
        <dbReference type="SAM" id="MobiDB-lite"/>
    </source>
</evidence>
<feature type="compositionally biased region" description="Polar residues" evidence="2">
    <location>
        <begin position="465"/>
        <end position="476"/>
    </location>
</feature>
<comment type="subcellular location">
    <subcellularLocation>
        <location evidence="1">Preautophagosomal structure</location>
    </subcellularLocation>
</comment>
<dbReference type="InterPro" id="IPR036322">
    <property type="entry name" value="WD40_repeat_dom_sf"/>
</dbReference>
<dbReference type="PANTHER" id="PTHR13268:SF0">
    <property type="entry name" value="BCAS3 MICROTUBULE ASSOCIATED CELL MIGRATION FACTOR"/>
    <property type="match status" value="1"/>
</dbReference>
<feature type="region of interest" description="Disordered" evidence="2">
    <location>
        <begin position="524"/>
        <end position="548"/>
    </location>
</feature>
<dbReference type="InterPro" id="IPR045142">
    <property type="entry name" value="BCAS3-like"/>
</dbReference>
<evidence type="ECO:0000256" key="1">
    <source>
        <dbReference type="ARBA" id="ARBA00004329"/>
    </source>
</evidence>
<feature type="region of interest" description="Disordered" evidence="2">
    <location>
        <begin position="632"/>
        <end position="687"/>
    </location>
</feature>
<feature type="domain" description="BCAS3 WD40" evidence="4">
    <location>
        <begin position="73"/>
        <end position="521"/>
    </location>
</feature>
<dbReference type="SUPFAM" id="SSF50978">
    <property type="entry name" value="WD40 repeat-like"/>
    <property type="match status" value="1"/>
</dbReference>
<organism evidence="5">
    <name type="scientific">Ixodes ricinus</name>
    <name type="common">Common tick</name>
    <name type="synonym">Acarus ricinus</name>
    <dbReference type="NCBI Taxonomy" id="34613"/>
    <lineage>
        <taxon>Eukaryota</taxon>
        <taxon>Metazoa</taxon>
        <taxon>Ecdysozoa</taxon>
        <taxon>Arthropoda</taxon>
        <taxon>Chelicerata</taxon>
        <taxon>Arachnida</taxon>
        <taxon>Acari</taxon>
        <taxon>Parasitiformes</taxon>
        <taxon>Ixodida</taxon>
        <taxon>Ixodoidea</taxon>
        <taxon>Ixodidae</taxon>
        <taxon>Ixodinae</taxon>
        <taxon>Ixodes</taxon>
    </lineage>
</organism>
<dbReference type="Gene3D" id="2.130.10.10">
    <property type="entry name" value="YVTN repeat-like/Quinoprotein amine dehydrogenase"/>
    <property type="match status" value="1"/>
</dbReference>
<evidence type="ECO:0000313" key="5">
    <source>
        <dbReference type="EMBL" id="JAP69610.1"/>
    </source>
</evidence>
<feature type="domain" description="BCAS3" evidence="3">
    <location>
        <begin position="612"/>
        <end position="753"/>
    </location>
</feature>
<dbReference type="GO" id="GO:0006914">
    <property type="term" value="P:autophagy"/>
    <property type="evidence" value="ECO:0007669"/>
    <property type="project" value="InterPro"/>
</dbReference>
<dbReference type="InterPro" id="IPR015943">
    <property type="entry name" value="WD40/YVTN_repeat-like_dom_sf"/>
</dbReference>
<dbReference type="InterPro" id="IPR022175">
    <property type="entry name" value="BCAS3_dom"/>
</dbReference>
<dbReference type="EMBL" id="GEFM01006186">
    <property type="protein sequence ID" value="JAP69610.1"/>
    <property type="molecule type" value="mRNA"/>
</dbReference>
<dbReference type="Pfam" id="PF21034">
    <property type="entry name" value="BCAS3_WD40"/>
    <property type="match status" value="1"/>
</dbReference>
<name>A0A131XU81_IXORI</name>
<reference evidence="5" key="1">
    <citation type="submission" date="2016-02" db="EMBL/GenBank/DDBJ databases">
        <title>RNAseq analyses of the midgut from blood- or serum-fed Ixodes ricinus ticks.</title>
        <authorList>
            <person name="Perner J."/>
            <person name="Provaznik J."/>
            <person name="Schrenkova J."/>
            <person name="Urbanova V."/>
            <person name="Ribeiro J.M."/>
            <person name="Kopacek P."/>
        </authorList>
    </citation>
    <scope>NUCLEOTIDE SEQUENCE</scope>
    <source>
        <tissue evidence="5">Gut</tissue>
    </source>
</reference>
<dbReference type="GO" id="GO:0042594">
    <property type="term" value="P:response to starvation"/>
    <property type="evidence" value="ECO:0007669"/>
    <property type="project" value="TreeGrafter"/>
</dbReference>
<feature type="compositionally biased region" description="Low complexity" evidence="2">
    <location>
        <begin position="477"/>
        <end position="488"/>
    </location>
</feature>
<dbReference type="AlphaFoldDB" id="A0A131XU81"/>
<dbReference type="InterPro" id="IPR048382">
    <property type="entry name" value="BCAS3_WD40"/>
</dbReference>